<keyword evidence="1" id="KW-0812">Transmembrane</keyword>
<feature type="non-terminal residue" evidence="2">
    <location>
        <position position="33"/>
    </location>
</feature>
<comment type="caution">
    <text evidence="2">The sequence shown here is derived from an EMBL/GenBank/DDBJ whole genome shotgun (WGS) entry which is preliminary data.</text>
</comment>
<evidence type="ECO:0000313" key="2">
    <source>
        <dbReference type="EMBL" id="EHC39211.1"/>
    </source>
</evidence>
<organism evidence="2 3">
    <name type="scientific">Salmonella enterica subsp. enterica serovar Adelaide str. A4-669</name>
    <dbReference type="NCBI Taxonomy" id="913063"/>
    <lineage>
        <taxon>Bacteria</taxon>
        <taxon>Pseudomonadati</taxon>
        <taxon>Pseudomonadota</taxon>
        <taxon>Gammaproteobacteria</taxon>
        <taxon>Enterobacterales</taxon>
        <taxon>Enterobacteriaceae</taxon>
        <taxon>Salmonella</taxon>
    </lineage>
</organism>
<dbReference type="AlphaFoldDB" id="A0A6C8GPW6"/>
<evidence type="ECO:0000313" key="3">
    <source>
        <dbReference type="Proteomes" id="UP000004906"/>
    </source>
</evidence>
<keyword evidence="1" id="KW-0472">Membrane</keyword>
<accession>A0A6C8GPW6</accession>
<gene>
    <name evidence="2" type="ORF">LTSEADE_1334</name>
</gene>
<reference evidence="2 3" key="1">
    <citation type="journal article" date="2011" name="BMC Genomics">
        <title>Genome sequencing reveals diversification of virulence factor content and possible host adaptation in distinct subpopulations of Salmonella enterica.</title>
        <authorList>
            <person name="den Bakker H.C."/>
            <person name="Moreno Switt A.I."/>
            <person name="Govoni G."/>
            <person name="Cummings C.A."/>
            <person name="Ranieri M.L."/>
            <person name="Degoricija L."/>
            <person name="Hoelzer K."/>
            <person name="Rodriguez-Rivera L.D."/>
            <person name="Brown S."/>
            <person name="Bolchacova E."/>
            <person name="Furtado M.R."/>
            <person name="Wiedmann M."/>
        </authorList>
    </citation>
    <scope>NUCLEOTIDE SEQUENCE [LARGE SCALE GENOMIC DNA]</scope>
    <source>
        <strain evidence="2 3">A4-669</strain>
    </source>
</reference>
<feature type="transmembrane region" description="Helical" evidence="1">
    <location>
        <begin position="6"/>
        <end position="30"/>
    </location>
</feature>
<evidence type="ECO:0000256" key="1">
    <source>
        <dbReference type="SAM" id="Phobius"/>
    </source>
</evidence>
<sequence>MQNVSVYASIFPFSLANNLPKIAIILIGVLKIS</sequence>
<name>A0A6C8GPW6_SALET</name>
<keyword evidence="1" id="KW-1133">Transmembrane helix</keyword>
<proteinExistence type="predicted"/>
<protein>
    <submittedName>
        <fullName evidence="2">Uncharacterized protein</fullName>
    </submittedName>
</protein>
<dbReference type="Proteomes" id="UP000004906">
    <property type="component" value="Unassembled WGS sequence"/>
</dbReference>
<dbReference type="EMBL" id="AFCI01000482">
    <property type="protein sequence ID" value="EHC39211.1"/>
    <property type="molecule type" value="Genomic_DNA"/>
</dbReference>